<sequence>NTSEAVCGISVGLNRVGVVLLGGLTPVAAVEEAGIEVENHAMSTLLEYQDLVKFQSLI</sequence>
<proteinExistence type="predicted"/>
<accession>X1L8K5</accession>
<name>X1L8K5_9ZZZZ</name>
<evidence type="ECO:0000313" key="2">
    <source>
        <dbReference type="EMBL" id="GAI02211.1"/>
    </source>
</evidence>
<reference evidence="2" key="1">
    <citation type="journal article" date="2014" name="Front. Microbiol.">
        <title>High frequency of phylogenetically diverse reductive dehalogenase-homologous genes in deep subseafloor sedimentary metagenomes.</title>
        <authorList>
            <person name="Kawai M."/>
            <person name="Futagami T."/>
            <person name="Toyoda A."/>
            <person name="Takaki Y."/>
            <person name="Nishi S."/>
            <person name="Hori S."/>
            <person name="Arai W."/>
            <person name="Tsubouchi T."/>
            <person name="Morono Y."/>
            <person name="Uchiyama I."/>
            <person name="Ito T."/>
            <person name="Fujiyama A."/>
            <person name="Inagaki F."/>
            <person name="Takami H."/>
        </authorList>
    </citation>
    <scope>NUCLEOTIDE SEQUENCE</scope>
    <source>
        <strain evidence="2">Expedition CK06-06</strain>
    </source>
</reference>
<dbReference type="AlphaFoldDB" id="X1L8K5"/>
<gene>
    <name evidence="2" type="ORF">S06H3_05511</name>
</gene>
<evidence type="ECO:0000259" key="1">
    <source>
        <dbReference type="Pfam" id="PF01995"/>
    </source>
</evidence>
<dbReference type="PANTHER" id="PTHR41964:SF1">
    <property type="entry name" value="GLOBAL NITROGEN REGULATOR NRPR"/>
    <property type="match status" value="1"/>
</dbReference>
<dbReference type="InterPro" id="IPR036984">
    <property type="entry name" value="NrpR_dom_sf"/>
</dbReference>
<dbReference type="PANTHER" id="PTHR41964">
    <property type="entry name" value="GLOBAL NITROGEN REGULATOR NRPR"/>
    <property type="match status" value="1"/>
</dbReference>
<dbReference type="InterPro" id="IPR002846">
    <property type="entry name" value="NRD"/>
</dbReference>
<dbReference type="InterPro" id="IPR038982">
    <property type="entry name" value="NrpR"/>
</dbReference>
<protein>
    <recommendedName>
        <fullName evidence="1">NrpR regulatory domain-containing protein</fullName>
    </recommendedName>
</protein>
<dbReference type="EMBL" id="BARV01002050">
    <property type="protein sequence ID" value="GAI02211.1"/>
    <property type="molecule type" value="Genomic_DNA"/>
</dbReference>
<dbReference type="Gene3D" id="3.30.70.1360">
    <property type="entry name" value="mj0159-like"/>
    <property type="match status" value="1"/>
</dbReference>
<organism evidence="2">
    <name type="scientific">marine sediment metagenome</name>
    <dbReference type="NCBI Taxonomy" id="412755"/>
    <lineage>
        <taxon>unclassified sequences</taxon>
        <taxon>metagenomes</taxon>
        <taxon>ecological metagenomes</taxon>
    </lineage>
</organism>
<feature type="domain" description="NrpR regulatory" evidence="1">
    <location>
        <begin position="3"/>
        <end position="51"/>
    </location>
</feature>
<comment type="caution">
    <text evidence="2">The sequence shown here is derived from an EMBL/GenBank/DDBJ whole genome shotgun (WGS) entry which is preliminary data.</text>
</comment>
<dbReference type="Pfam" id="PF01995">
    <property type="entry name" value="NRD1_2"/>
    <property type="match status" value="1"/>
</dbReference>
<feature type="non-terminal residue" evidence="2">
    <location>
        <position position="1"/>
    </location>
</feature>